<protein>
    <recommendedName>
        <fullName evidence="2">Bacterial virulence factor lipase N-terminal domain-containing protein</fullName>
    </recommendedName>
</protein>
<dbReference type="InterPro" id="IPR025920">
    <property type="entry name" value="Lipase_bact_N"/>
</dbReference>
<evidence type="ECO:0000313" key="3">
    <source>
        <dbReference type="EMBL" id="ODA33548.1"/>
    </source>
</evidence>
<dbReference type="RefSeq" id="WP_068901832.1">
    <property type="nucleotide sequence ID" value="NZ_JBHUIF010000009.1"/>
</dbReference>
<proteinExistence type="predicted"/>
<dbReference type="SUPFAM" id="SSF53474">
    <property type="entry name" value="alpha/beta-Hydrolases"/>
    <property type="match status" value="1"/>
</dbReference>
<dbReference type="Proteomes" id="UP000094936">
    <property type="component" value="Unassembled WGS sequence"/>
</dbReference>
<dbReference type="AlphaFoldDB" id="A0A1C3EJZ1"/>
<dbReference type="EMBL" id="LYBM01000015">
    <property type="protein sequence ID" value="ODA33548.1"/>
    <property type="molecule type" value="Genomic_DNA"/>
</dbReference>
<dbReference type="PROSITE" id="PS51257">
    <property type="entry name" value="PROKAR_LIPOPROTEIN"/>
    <property type="match status" value="1"/>
</dbReference>
<dbReference type="Gene3D" id="3.40.50.1820">
    <property type="entry name" value="alpha/beta hydrolase"/>
    <property type="match status" value="1"/>
</dbReference>
<dbReference type="STRING" id="1080227.A8L45_09780"/>
<feature type="chain" id="PRO_5008673160" description="Bacterial virulence factor lipase N-terminal domain-containing protein" evidence="1">
    <location>
        <begin position="18"/>
        <end position="828"/>
    </location>
</feature>
<evidence type="ECO:0000259" key="2">
    <source>
        <dbReference type="Pfam" id="PF12262"/>
    </source>
</evidence>
<sequence>MNKKLIALMVAASIGLAACGGESEVTGAKQETYITESLKAETKVAFDLLSDKKAVPIPSFILMDKTDGTLGLPVGENDSKGIDNPVVAMNSTDGWGTTTPIQVEFNGKKLDRNSLGARSFRLIEVSSSDSITNATFVRELEPNKDYLLAIVNGNTVIAQPLKPLNPSSNYMFAITNELKDENGKAVGMTQSYATLKSSLPTPIAQLKDAQPIVHKSEKLLASNSAEFKAKDIIYSSWFSTESVGSVVGATKAAIAKGLSVGDFTSVWKGNAIAKDVDVTNLYHVTVDSDAVDFETALRDDTNFLKFIAQNKQETVENLLLAYSIAKAAGEIEVVKGTVDLPYFLDKSPKGWNSTPFTSAMPSVAKIAHILKGDDPLEKAFLGRQLKKANIDPSKLIDPEEAAKLVGVDLLKMDGTRLDSDREVGRYSPIPQIKSVENVPFLVFMPKDPLANEPLKLVIYQHGITSSKENAYAAATGIINSARQHNKNIALMVIDQPLHGVRSLDDRRSANVDVTAYLNLTHLPVARDNIRQSVLDNLGLRAAIATAQSKKQLNGTPLQALDNTLTHAPALFGHSLGGITGMSTVSAANQKFNAKADGLFAFSRIATANSGGNIASLLMGSQNYGPLIKGLLAQRQDAYRAFMAQNPSECSKATDVANCFNAFEVAATPNSKWAPLKAELDKSFSQFTFATQTVLDTIDPYSMSSLKDTEDKTSDVLAKLPIYMLQAENDNTVPNAVASNPNAGSIPMAKKLGLTNITQSNFDKVSGNKHFVKFNETALHSTVIAPSHYKAPEALPVDMAHTMEMQQELGQFLSGIDEFKVVSQATLEQ</sequence>
<comment type="caution">
    <text evidence="3">The sequence shown here is derived from an EMBL/GenBank/DDBJ whole genome shotgun (WGS) entry which is preliminary data.</text>
</comment>
<reference evidence="3 4" key="1">
    <citation type="submission" date="2016-05" db="EMBL/GenBank/DDBJ databases">
        <title>Genomic Taxonomy of the Vibrionaceae.</title>
        <authorList>
            <person name="Gomez-Gil B."/>
            <person name="Enciso-Ibarra J."/>
        </authorList>
    </citation>
    <scope>NUCLEOTIDE SEQUENCE [LARGE SCALE GENOMIC DNA]</scope>
    <source>
        <strain evidence="3 4">CAIM 1920</strain>
    </source>
</reference>
<evidence type="ECO:0000256" key="1">
    <source>
        <dbReference type="SAM" id="SignalP"/>
    </source>
</evidence>
<dbReference type="Pfam" id="PF12262">
    <property type="entry name" value="Lipase_bact_N"/>
    <property type="match status" value="1"/>
</dbReference>
<name>A0A1C3EJZ1_9GAMM</name>
<feature type="domain" description="Bacterial virulence factor lipase N-terminal" evidence="2">
    <location>
        <begin position="30"/>
        <end position="260"/>
    </location>
</feature>
<keyword evidence="1" id="KW-0732">Signal</keyword>
<evidence type="ECO:0000313" key="4">
    <source>
        <dbReference type="Proteomes" id="UP000094936"/>
    </source>
</evidence>
<gene>
    <name evidence="3" type="ORF">A8L45_09780</name>
</gene>
<keyword evidence="4" id="KW-1185">Reference proteome</keyword>
<accession>A0A1C3EJZ1</accession>
<dbReference type="NCBIfam" id="TIGR03502">
    <property type="entry name" value="lipase_Pla1_cef"/>
    <property type="match status" value="1"/>
</dbReference>
<feature type="signal peptide" evidence="1">
    <location>
        <begin position="1"/>
        <end position="17"/>
    </location>
</feature>
<dbReference type="InterPro" id="IPR029058">
    <property type="entry name" value="AB_hydrolase_fold"/>
</dbReference>
<dbReference type="InterPro" id="IPR020009">
    <property type="entry name" value="VolA/Pla-1/cef"/>
</dbReference>
<organism evidence="3 4">
    <name type="scientific">Veronia pacifica</name>
    <dbReference type="NCBI Taxonomy" id="1080227"/>
    <lineage>
        <taxon>Bacteria</taxon>
        <taxon>Pseudomonadati</taxon>
        <taxon>Pseudomonadota</taxon>
        <taxon>Gammaproteobacteria</taxon>
        <taxon>Vibrionales</taxon>
        <taxon>Vibrionaceae</taxon>
        <taxon>Veronia</taxon>
    </lineage>
</organism>